<dbReference type="FunFam" id="3.80.10.10:FF:000006">
    <property type="entry name" value="Tropomodulin 2"/>
    <property type="match status" value="1"/>
</dbReference>
<feature type="region of interest" description="Disordered" evidence="6">
    <location>
        <begin position="19"/>
        <end position="39"/>
    </location>
</feature>
<sequence>MPPLCISSSSGVRDVHTLQTGRATRPTLRLPEAPARPAPGVFPRMRSAGRCLSALSGCGGWAGCWRFPAGCSGFLTLSPSRRVAVPVDVNSPVGQAVTPPKKESRQQKVRSWCCGRWESAETMTMPYRKDIDKYRDIDEDELLGNLSEADLKQLENVLEDLDPDNALLPAGFRQKDQTLKIASGPFDRERLLEYLEKDALSQKDRDDYVPFTGERKGKAFVPKQNPMDFRTDDKISLDPELEEALTSATDTELCDLAAILGMHNLLPNNAIGSSNGYDSQGFPNLVKAEPIRPVFDEPPNPTNVEETLKRIQNNDPRLVEVNLNNIKNIPIPILKEFAKALESNRNVKSFSLAATRSNDPVAAVFADMLKVNRTLRSLNIESNFVTGVGILALVEALKENDTLQEIKIDNQRQQLGTGVEVEIARLLEENTSILKFGYHFTQQGPRARAGNAITKNNDLVRKRRVEGERD</sequence>
<dbReference type="GO" id="GO:0051694">
    <property type="term" value="P:pointed-end actin filament capping"/>
    <property type="evidence" value="ECO:0007669"/>
    <property type="project" value="InterPro"/>
</dbReference>
<keyword evidence="3" id="KW-0963">Cytoplasm</keyword>
<dbReference type="PANTHER" id="PTHR10901">
    <property type="entry name" value="TROPOMODULIN"/>
    <property type="match status" value="1"/>
</dbReference>
<comment type="subcellular location">
    <subcellularLocation>
        <location evidence="1">Cytoplasm</location>
        <location evidence="1">Cytoskeleton</location>
    </subcellularLocation>
</comment>
<dbReference type="AlphaFoldDB" id="A0A8C5MVW1"/>
<evidence type="ECO:0000256" key="3">
    <source>
        <dbReference type="ARBA" id="ARBA00022490"/>
    </source>
</evidence>
<dbReference type="Proteomes" id="UP000694569">
    <property type="component" value="Unplaced"/>
</dbReference>
<evidence type="ECO:0000313" key="7">
    <source>
        <dbReference type="Ensembl" id="ENSLLEP00000020466.1"/>
    </source>
</evidence>
<protein>
    <recommendedName>
        <fullName evidence="9">Tropomodulin</fullName>
    </recommendedName>
</protein>
<accession>A0A8C5MVW1</accession>
<evidence type="ECO:0000256" key="1">
    <source>
        <dbReference type="ARBA" id="ARBA00004245"/>
    </source>
</evidence>
<evidence type="ECO:0000313" key="8">
    <source>
        <dbReference type="Proteomes" id="UP000694569"/>
    </source>
</evidence>
<evidence type="ECO:0008006" key="9">
    <source>
        <dbReference type="Google" id="ProtNLM"/>
    </source>
</evidence>
<evidence type="ECO:0000256" key="5">
    <source>
        <dbReference type="ARBA" id="ARBA00023212"/>
    </source>
</evidence>
<dbReference type="SUPFAM" id="SSF52047">
    <property type="entry name" value="RNI-like"/>
    <property type="match status" value="1"/>
</dbReference>
<dbReference type="PANTHER" id="PTHR10901:SF18">
    <property type="entry name" value="TROPOMODULIN-3"/>
    <property type="match status" value="1"/>
</dbReference>
<dbReference type="InterPro" id="IPR032675">
    <property type="entry name" value="LRR_dom_sf"/>
</dbReference>
<dbReference type="GO" id="GO:0007015">
    <property type="term" value="P:actin filament organization"/>
    <property type="evidence" value="ECO:0007669"/>
    <property type="project" value="TreeGrafter"/>
</dbReference>
<evidence type="ECO:0000256" key="2">
    <source>
        <dbReference type="ARBA" id="ARBA00009345"/>
    </source>
</evidence>
<dbReference type="InterPro" id="IPR004934">
    <property type="entry name" value="TMOD"/>
</dbReference>
<proteinExistence type="inferred from homology"/>
<reference evidence="7" key="1">
    <citation type="submission" date="2025-08" db="UniProtKB">
        <authorList>
            <consortium name="Ensembl"/>
        </authorList>
    </citation>
    <scope>IDENTIFICATION</scope>
</reference>
<dbReference type="Ensembl" id="ENSLLET00000021271.1">
    <property type="protein sequence ID" value="ENSLLEP00000020466.1"/>
    <property type="gene ID" value="ENSLLEG00000012853.1"/>
</dbReference>
<dbReference type="Gene3D" id="3.80.10.10">
    <property type="entry name" value="Ribonuclease Inhibitor"/>
    <property type="match status" value="1"/>
</dbReference>
<organism evidence="7 8">
    <name type="scientific">Leptobrachium leishanense</name>
    <name type="common">Leishan spiny toad</name>
    <dbReference type="NCBI Taxonomy" id="445787"/>
    <lineage>
        <taxon>Eukaryota</taxon>
        <taxon>Metazoa</taxon>
        <taxon>Chordata</taxon>
        <taxon>Craniata</taxon>
        <taxon>Vertebrata</taxon>
        <taxon>Euteleostomi</taxon>
        <taxon>Amphibia</taxon>
        <taxon>Batrachia</taxon>
        <taxon>Anura</taxon>
        <taxon>Pelobatoidea</taxon>
        <taxon>Megophryidae</taxon>
        <taxon>Leptobrachium</taxon>
    </lineage>
</organism>
<keyword evidence="4" id="KW-0009">Actin-binding</keyword>
<dbReference type="OrthoDB" id="2163268at2759"/>
<dbReference type="GO" id="GO:0030239">
    <property type="term" value="P:myofibril assembly"/>
    <property type="evidence" value="ECO:0007669"/>
    <property type="project" value="TreeGrafter"/>
</dbReference>
<dbReference type="GeneTree" id="ENSGT00940000158280"/>
<evidence type="ECO:0000256" key="6">
    <source>
        <dbReference type="SAM" id="MobiDB-lite"/>
    </source>
</evidence>
<feature type="compositionally biased region" description="Low complexity" evidence="6">
    <location>
        <begin position="25"/>
        <end position="39"/>
    </location>
</feature>
<dbReference type="Pfam" id="PF03250">
    <property type="entry name" value="Tropomodulin"/>
    <property type="match status" value="1"/>
</dbReference>
<evidence type="ECO:0000256" key="4">
    <source>
        <dbReference type="ARBA" id="ARBA00023203"/>
    </source>
</evidence>
<dbReference type="GO" id="GO:0006936">
    <property type="term" value="P:muscle contraction"/>
    <property type="evidence" value="ECO:0007669"/>
    <property type="project" value="TreeGrafter"/>
</dbReference>
<keyword evidence="8" id="KW-1185">Reference proteome</keyword>
<dbReference type="GO" id="GO:0005523">
    <property type="term" value="F:tropomyosin binding"/>
    <property type="evidence" value="ECO:0007669"/>
    <property type="project" value="InterPro"/>
</dbReference>
<dbReference type="GO" id="GO:0005865">
    <property type="term" value="C:striated muscle thin filament"/>
    <property type="evidence" value="ECO:0007669"/>
    <property type="project" value="TreeGrafter"/>
</dbReference>
<name>A0A8C5MVW1_9ANUR</name>
<comment type="similarity">
    <text evidence="2">Belongs to the tropomodulin family.</text>
</comment>
<dbReference type="GO" id="GO:0003779">
    <property type="term" value="F:actin binding"/>
    <property type="evidence" value="ECO:0007669"/>
    <property type="project" value="UniProtKB-KW"/>
</dbReference>
<keyword evidence="5" id="KW-0206">Cytoskeleton</keyword>
<reference evidence="7" key="2">
    <citation type="submission" date="2025-09" db="UniProtKB">
        <authorList>
            <consortium name="Ensembl"/>
        </authorList>
    </citation>
    <scope>IDENTIFICATION</scope>
</reference>